<keyword evidence="2" id="KW-1185">Reference proteome</keyword>
<dbReference type="RefSeq" id="WP_379717034.1">
    <property type="nucleotide sequence ID" value="NZ_JBHTBS010000055.1"/>
</dbReference>
<evidence type="ECO:0000313" key="1">
    <source>
        <dbReference type="EMBL" id="MFC7339712.1"/>
    </source>
</evidence>
<organism evidence="1 2">
    <name type="scientific">Haloferula chungangensis</name>
    <dbReference type="NCBI Taxonomy" id="1048331"/>
    <lineage>
        <taxon>Bacteria</taxon>
        <taxon>Pseudomonadati</taxon>
        <taxon>Verrucomicrobiota</taxon>
        <taxon>Verrucomicrobiia</taxon>
        <taxon>Verrucomicrobiales</taxon>
        <taxon>Verrucomicrobiaceae</taxon>
        <taxon>Haloferula</taxon>
    </lineage>
</organism>
<sequence>MSDERPPKELMISFNYLFPEALAGDDTREYTGRIADRIHEVIAEELNRLDIQHRFDSMCFLHLGTEIIPDSTRCSDCGAWVIPSENAHSTSVVASGYTVDDGRILCEQCWSLFDGDKL</sequence>
<name>A0ABW2LB80_9BACT</name>
<dbReference type="EMBL" id="JBHTBS010000055">
    <property type="protein sequence ID" value="MFC7339712.1"/>
    <property type="molecule type" value="Genomic_DNA"/>
</dbReference>
<accession>A0ABW2LB80</accession>
<proteinExistence type="predicted"/>
<protein>
    <submittedName>
        <fullName evidence="1">Uncharacterized protein</fullName>
    </submittedName>
</protein>
<comment type="caution">
    <text evidence="1">The sequence shown here is derived from an EMBL/GenBank/DDBJ whole genome shotgun (WGS) entry which is preliminary data.</text>
</comment>
<gene>
    <name evidence="1" type="ORF">ACFQY0_21180</name>
</gene>
<dbReference type="Proteomes" id="UP001596472">
    <property type="component" value="Unassembled WGS sequence"/>
</dbReference>
<reference evidence="2" key="1">
    <citation type="journal article" date="2019" name="Int. J. Syst. Evol. Microbiol.">
        <title>The Global Catalogue of Microorganisms (GCM) 10K type strain sequencing project: providing services to taxonomists for standard genome sequencing and annotation.</title>
        <authorList>
            <consortium name="The Broad Institute Genomics Platform"/>
            <consortium name="The Broad Institute Genome Sequencing Center for Infectious Disease"/>
            <person name="Wu L."/>
            <person name="Ma J."/>
        </authorList>
    </citation>
    <scope>NUCLEOTIDE SEQUENCE [LARGE SCALE GENOMIC DNA]</scope>
    <source>
        <strain evidence="2">CGMCC 4.1467</strain>
    </source>
</reference>
<evidence type="ECO:0000313" key="2">
    <source>
        <dbReference type="Proteomes" id="UP001596472"/>
    </source>
</evidence>